<keyword evidence="2" id="KW-1185">Reference proteome</keyword>
<dbReference type="EMBL" id="BGPR01007153">
    <property type="protein sequence ID" value="GBN24688.1"/>
    <property type="molecule type" value="Genomic_DNA"/>
</dbReference>
<dbReference type="AlphaFoldDB" id="A0A4Y2MC42"/>
<protein>
    <submittedName>
        <fullName evidence="1">Uncharacterized protein</fullName>
    </submittedName>
</protein>
<sequence>MGLPISWDFQYHGTTNIMGLPISWDCQYHGTANIMELPMSWDCQYHGTLNIMGLPISWDWKWGTKIACGSHSRELTIQEVMELHCVSLPDVVE</sequence>
<evidence type="ECO:0000313" key="1">
    <source>
        <dbReference type="EMBL" id="GBN24688.1"/>
    </source>
</evidence>
<organism evidence="1 2">
    <name type="scientific">Araneus ventricosus</name>
    <name type="common">Orbweaver spider</name>
    <name type="synonym">Epeira ventricosa</name>
    <dbReference type="NCBI Taxonomy" id="182803"/>
    <lineage>
        <taxon>Eukaryota</taxon>
        <taxon>Metazoa</taxon>
        <taxon>Ecdysozoa</taxon>
        <taxon>Arthropoda</taxon>
        <taxon>Chelicerata</taxon>
        <taxon>Arachnida</taxon>
        <taxon>Araneae</taxon>
        <taxon>Araneomorphae</taxon>
        <taxon>Entelegynae</taxon>
        <taxon>Araneoidea</taxon>
        <taxon>Araneidae</taxon>
        <taxon>Araneus</taxon>
    </lineage>
</organism>
<comment type="caution">
    <text evidence="1">The sequence shown here is derived from an EMBL/GenBank/DDBJ whole genome shotgun (WGS) entry which is preliminary data.</text>
</comment>
<name>A0A4Y2MC42_ARAVE</name>
<proteinExistence type="predicted"/>
<accession>A0A4Y2MC42</accession>
<gene>
    <name evidence="1" type="ORF">AVEN_67830_1</name>
</gene>
<reference evidence="1 2" key="1">
    <citation type="journal article" date="2019" name="Sci. Rep.">
        <title>Orb-weaving spider Araneus ventricosus genome elucidates the spidroin gene catalogue.</title>
        <authorList>
            <person name="Kono N."/>
            <person name="Nakamura H."/>
            <person name="Ohtoshi R."/>
            <person name="Moran D.A.P."/>
            <person name="Shinohara A."/>
            <person name="Yoshida Y."/>
            <person name="Fujiwara M."/>
            <person name="Mori M."/>
            <person name="Tomita M."/>
            <person name="Arakawa K."/>
        </authorList>
    </citation>
    <scope>NUCLEOTIDE SEQUENCE [LARGE SCALE GENOMIC DNA]</scope>
</reference>
<evidence type="ECO:0000313" key="2">
    <source>
        <dbReference type="Proteomes" id="UP000499080"/>
    </source>
</evidence>
<dbReference type="Proteomes" id="UP000499080">
    <property type="component" value="Unassembled WGS sequence"/>
</dbReference>